<dbReference type="InterPro" id="IPR007677">
    <property type="entry name" value="Gasdermin"/>
</dbReference>
<sequence length="667" mass="72990">MAPVFRDTTQALVRQLDPTGELIPLGSIIDVSRFRPFCLVRRKRKGTLFWGAQYVKTDLSLRDVLEAGTKLPVPKKDTKIKIQGNGEGTMQAGVKTTAIGIPVNISVSAGGSHNNCLEIQKLSIVDELESLKKWKLKKPEPSFLKKLRERGENLYMVTEAVETLKDAKLEKGRKGGAGISIPLLTAMGLKGSFSFNTTIHVSLGSVLAFRLKQLVIGEKNWDISHLKDKKQKTFLSSDGSTTQRTGQWPESSSKEHRGFKALQAEVEAEISILKNLTLERREILLDALLGLLGQSKALQELEDMMNRALDLEEPVIQGFLGGPGDTILAKLQDISGKLNPSWAGSILYLLGALQELSEEQQQLLAMAVEKRILFQQLELMETILDQNFLRAEAGPFRLHCELLQSFQGEELTVTQALIGLCGLDLQGDGPLFAWDPDALPPLCALYAALSVFQGLSRIPWIGSPFTRRHTTLAHPVMGKAEWSSGAHLGGIGKTEWDLGNNWGKERLRSPSPRSELSLDVGKLHLGSSLLGKGFGDLASLEGMKVRASKESESFSTVSHEVEENVSSHTNLLSKGLGRTGMFQGRGSSSVFDLDDDKGFFSHSSLLMKGGESPEFAAMKTETMRLAAEFDLQSQSLLADHHLLSQRFGGSLGPKTHFGMGGGTSKFF</sequence>
<evidence type="ECO:0000256" key="8">
    <source>
        <dbReference type="ARBA" id="ARBA00022692"/>
    </source>
</evidence>
<evidence type="ECO:0000256" key="11">
    <source>
        <dbReference type="ARBA" id="ARBA00023288"/>
    </source>
</evidence>
<dbReference type="InterPro" id="IPR041263">
    <property type="entry name" value="Gasdermin_PUB"/>
</dbReference>
<reference evidence="15" key="3">
    <citation type="submission" date="2025-09" db="UniProtKB">
        <authorList>
            <consortium name="Ensembl"/>
        </authorList>
    </citation>
    <scope>IDENTIFICATION</scope>
</reference>
<dbReference type="GO" id="GO:0001786">
    <property type="term" value="F:phosphatidylserine binding"/>
    <property type="evidence" value="ECO:0000318"/>
    <property type="project" value="GO_Central"/>
</dbReference>
<dbReference type="GO" id="GO:0042742">
    <property type="term" value="P:defense response to bacterium"/>
    <property type="evidence" value="ECO:0000318"/>
    <property type="project" value="GO_Central"/>
</dbReference>
<evidence type="ECO:0000256" key="12">
    <source>
        <dbReference type="SAM" id="MobiDB-lite"/>
    </source>
</evidence>
<dbReference type="Pfam" id="PF04598">
    <property type="entry name" value="Gasdermin"/>
    <property type="match status" value="1"/>
</dbReference>
<accession>A0A5F8GGQ7</accession>
<evidence type="ECO:0000259" key="13">
    <source>
        <dbReference type="Pfam" id="PF04598"/>
    </source>
</evidence>
<reference evidence="15 16" key="1">
    <citation type="journal article" date="2007" name="Nature">
        <title>Genome of the marsupial Monodelphis domestica reveals innovation in non-coding sequences.</title>
        <authorList>
            <person name="Mikkelsen T.S."/>
            <person name="Wakefield M.J."/>
            <person name="Aken B."/>
            <person name="Amemiya C.T."/>
            <person name="Chang J.L."/>
            <person name="Duke S."/>
            <person name="Garber M."/>
            <person name="Gentles A.J."/>
            <person name="Goodstadt L."/>
            <person name="Heger A."/>
            <person name="Jurka J."/>
            <person name="Kamal M."/>
            <person name="Mauceli E."/>
            <person name="Searle S.M."/>
            <person name="Sharpe T."/>
            <person name="Baker M.L."/>
            <person name="Batzer M.A."/>
            <person name="Benos P.V."/>
            <person name="Belov K."/>
            <person name="Clamp M."/>
            <person name="Cook A."/>
            <person name="Cuff J."/>
            <person name="Das R."/>
            <person name="Davidow L."/>
            <person name="Deakin J.E."/>
            <person name="Fazzari M.J."/>
            <person name="Glass J.L."/>
            <person name="Grabherr M."/>
            <person name="Greally J.M."/>
            <person name="Gu W."/>
            <person name="Hore T.A."/>
            <person name="Huttley G.A."/>
            <person name="Kleber M."/>
            <person name="Jirtle R.L."/>
            <person name="Koina E."/>
            <person name="Lee J.T."/>
            <person name="Mahony S."/>
            <person name="Marra M.A."/>
            <person name="Miller R.D."/>
            <person name="Nicholls R.D."/>
            <person name="Oda M."/>
            <person name="Papenfuss A.T."/>
            <person name="Parra Z.E."/>
            <person name="Pollock D.D."/>
            <person name="Ray D.A."/>
            <person name="Schein J.E."/>
            <person name="Speed T.P."/>
            <person name="Thompson K."/>
            <person name="VandeBerg J.L."/>
            <person name="Wade C.M."/>
            <person name="Walker J.A."/>
            <person name="Waters P.D."/>
            <person name="Webber C."/>
            <person name="Weidman J.R."/>
            <person name="Xie X."/>
            <person name="Zody M.C."/>
            <person name="Baldwin J."/>
            <person name="Abdouelleil A."/>
            <person name="Abdulkadir J."/>
            <person name="Abebe A."/>
            <person name="Abera B."/>
            <person name="Abreu J."/>
            <person name="Acer S.C."/>
            <person name="Aftuck L."/>
            <person name="Alexander A."/>
            <person name="An P."/>
            <person name="Anderson E."/>
            <person name="Anderson S."/>
            <person name="Arachi H."/>
            <person name="Azer M."/>
            <person name="Bachantsang P."/>
            <person name="Barry A."/>
            <person name="Bayul T."/>
            <person name="Berlin A."/>
            <person name="Bessette D."/>
            <person name="Bloom T."/>
            <person name="Bloom T."/>
            <person name="Boguslavskiy L."/>
            <person name="Bonnet C."/>
            <person name="Boukhgalter B."/>
            <person name="Bourzgui I."/>
            <person name="Brown A."/>
            <person name="Cahill P."/>
            <person name="Channer S."/>
            <person name="Cheshatsang Y."/>
            <person name="Chuda L."/>
            <person name="Citroen M."/>
            <person name="Collymore A."/>
            <person name="Cooke P."/>
            <person name="Costello M."/>
            <person name="D'Aco K."/>
            <person name="Daza R."/>
            <person name="De Haan G."/>
            <person name="DeGray S."/>
            <person name="DeMaso C."/>
            <person name="Dhargay N."/>
            <person name="Dooley K."/>
            <person name="Dooley E."/>
            <person name="Doricent M."/>
            <person name="Dorje P."/>
            <person name="Dorjee K."/>
            <person name="Dupes A."/>
            <person name="Elong R."/>
            <person name="Falk J."/>
            <person name="Farina A."/>
            <person name="Faro S."/>
            <person name="Ferguson D."/>
            <person name="Fisher S."/>
            <person name="Foley C.D."/>
            <person name="Franke A."/>
            <person name="Friedrich D."/>
            <person name="Gadbois L."/>
            <person name="Gearin G."/>
            <person name="Gearin C.R."/>
            <person name="Giannoukos G."/>
            <person name="Goode T."/>
            <person name="Graham J."/>
            <person name="Grandbois E."/>
            <person name="Grewal S."/>
            <person name="Gyaltsen K."/>
            <person name="Hafez N."/>
            <person name="Hagos B."/>
            <person name="Hall J."/>
            <person name="Henson C."/>
            <person name="Hollinger A."/>
            <person name="Honan T."/>
            <person name="Huard M.D."/>
            <person name="Hughes L."/>
            <person name="Hurhula B."/>
            <person name="Husby M.E."/>
            <person name="Kamat A."/>
            <person name="Kanga B."/>
            <person name="Kashin S."/>
            <person name="Khazanovich D."/>
            <person name="Kisner P."/>
            <person name="Lance K."/>
            <person name="Lara M."/>
            <person name="Lee W."/>
            <person name="Lennon N."/>
            <person name="Letendre F."/>
            <person name="LeVine R."/>
            <person name="Lipovsky A."/>
            <person name="Liu X."/>
            <person name="Liu J."/>
            <person name="Liu S."/>
            <person name="Lokyitsang T."/>
            <person name="Lokyitsang Y."/>
            <person name="Lubonja R."/>
            <person name="Lui A."/>
            <person name="MacDonald P."/>
            <person name="Magnisalis V."/>
            <person name="Maru K."/>
            <person name="Matthews C."/>
            <person name="McCusker W."/>
            <person name="McDonough S."/>
            <person name="Mehta T."/>
            <person name="Meldrim J."/>
            <person name="Meneus L."/>
            <person name="Mihai O."/>
            <person name="Mihalev A."/>
            <person name="Mihova T."/>
            <person name="Mittelman R."/>
            <person name="Mlenga V."/>
            <person name="Montmayeur A."/>
            <person name="Mulrain L."/>
            <person name="Navidi A."/>
            <person name="Naylor J."/>
            <person name="Negash T."/>
            <person name="Nguyen T."/>
            <person name="Nguyen N."/>
            <person name="Nicol R."/>
            <person name="Norbu C."/>
            <person name="Norbu N."/>
            <person name="Novod N."/>
            <person name="O'Neill B."/>
            <person name="Osman S."/>
            <person name="Markiewicz E."/>
            <person name="Oyono O.L."/>
            <person name="Patti C."/>
            <person name="Phunkhang P."/>
            <person name="Pierre F."/>
            <person name="Priest M."/>
            <person name="Raghuraman S."/>
            <person name="Rege F."/>
            <person name="Reyes R."/>
            <person name="Rise C."/>
            <person name="Rogov P."/>
            <person name="Ross K."/>
            <person name="Ryan E."/>
            <person name="Settipalli S."/>
            <person name="Shea T."/>
            <person name="Sherpa N."/>
            <person name="Shi L."/>
            <person name="Shih D."/>
            <person name="Sparrow T."/>
            <person name="Spaulding J."/>
            <person name="Stalker J."/>
            <person name="Stange-Thomann N."/>
            <person name="Stavropoulos S."/>
            <person name="Stone C."/>
            <person name="Strader C."/>
            <person name="Tesfaye S."/>
            <person name="Thomson T."/>
            <person name="Thoulutsang Y."/>
            <person name="Thoulutsang D."/>
            <person name="Topham K."/>
            <person name="Topping I."/>
            <person name="Tsamla T."/>
            <person name="Vassiliev H."/>
            <person name="Vo A."/>
            <person name="Wangchuk T."/>
            <person name="Wangdi T."/>
            <person name="Weiand M."/>
            <person name="Wilkinson J."/>
            <person name="Wilson A."/>
            <person name="Yadav S."/>
            <person name="Young G."/>
            <person name="Yu Q."/>
            <person name="Zembek L."/>
            <person name="Zhong D."/>
            <person name="Zimmer A."/>
            <person name="Zwirko Z."/>
            <person name="Jaffe D.B."/>
            <person name="Alvarez P."/>
            <person name="Brockman W."/>
            <person name="Butler J."/>
            <person name="Chin C."/>
            <person name="Gnerre S."/>
            <person name="MacCallum I."/>
            <person name="Graves J.A."/>
            <person name="Ponting C.P."/>
            <person name="Breen M."/>
            <person name="Samollow P.B."/>
            <person name="Lander E.S."/>
            <person name="Lindblad-Toh K."/>
        </authorList>
    </citation>
    <scope>NUCLEOTIDE SEQUENCE [LARGE SCALE GENOMIC DNA]</scope>
</reference>
<evidence type="ECO:0000259" key="14">
    <source>
        <dbReference type="Pfam" id="PF17708"/>
    </source>
</evidence>
<keyword evidence="6" id="KW-0963">Cytoplasm</keyword>
<protein>
    <submittedName>
        <fullName evidence="15">Gasdermin-A-like</fullName>
    </submittedName>
</protein>
<dbReference type="InterPro" id="IPR040460">
    <property type="entry name" value="Gasdermin_pore"/>
</dbReference>
<dbReference type="GeneID" id="103100274"/>
<reference evidence="15" key="2">
    <citation type="submission" date="2025-08" db="UniProtKB">
        <authorList>
            <consortium name="Ensembl"/>
        </authorList>
    </citation>
    <scope>IDENTIFICATION</scope>
</reference>
<keyword evidence="8" id="KW-0812">Transmembrane</keyword>
<keyword evidence="10" id="KW-0564">Palmitate</keyword>
<dbReference type="InParanoid" id="A0A5F8GGQ7"/>
<evidence type="ECO:0000256" key="9">
    <source>
        <dbReference type="ARBA" id="ARBA00023136"/>
    </source>
</evidence>
<evidence type="ECO:0000256" key="5">
    <source>
        <dbReference type="ARBA" id="ARBA00022475"/>
    </source>
</evidence>
<evidence type="ECO:0000256" key="4">
    <source>
        <dbReference type="ARBA" id="ARBA00022452"/>
    </source>
</evidence>
<dbReference type="GO" id="GO:0070269">
    <property type="term" value="P:pyroptotic inflammatory response"/>
    <property type="evidence" value="ECO:0000318"/>
    <property type="project" value="GO_Central"/>
</dbReference>
<evidence type="ECO:0000256" key="7">
    <source>
        <dbReference type="ARBA" id="ARBA00022590"/>
    </source>
</evidence>
<dbReference type="GO" id="GO:0070273">
    <property type="term" value="F:phosphatidylinositol-4-phosphate binding"/>
    <property type="evidence" value="ECO:0000318"/>
    <property type="project" value="GO_Central"/>
</dbReference>
<dbReference type="GeneTree" id="ENSGT00950000183140"/>
<keyword evidence="9" id="KW-0472">Membrane</keyword>
<evidence type="ECO:0000256" key="3">
    <source>
        <dbReference type="ARBA" id="ARBA00009279"/>
    </source>
</evidence>
<evidence type="ECO:0000256" key="1">
    <source>
        <dbReference type="ARBA" id="ARBA00004496"/>
    </source>
</evidence>
<keyword evidence="7" id="KW-1210">Necrosis</keyword>
<name>A0A5F8GGQ7_MONDO</name>
<dbReference type="Proteomes" id="UP000002280">
    <property type="component" value="Chromosome 2"/>
</dbReference>
<dbReference type="GO" id="GO:0005886">
    <property type="term" value="C:plasma membrane"/>
    <property type="evidence" value="ECO:0007669"/>
    <property type="project" value="UniProtKB-SubCell"/>
</dbReference>
<evidence type="ECO:0000256" key="6">
    <source>
        <dbReference type="ARBA" id="ARBA00022490"/>
    </source>
</evidence>
<comment type="subcellular location">
    <subcellularLocation>
        <location evidence="2">Cell membrane</location>
        <topology evidence="2">Multi-pass membrane protein</topology>
    </subcellularLocation>
    <subcellularLocation>
        <location evidence="1">Cytoplasm</location>
    </subcellularLocation>
</comment>
<feature type="domain" description="Gasdermin PUB" evidence="14">
    <location>
        <begin position="259"/>
        <end position="430"/>
    </location>
</feature>
<organism evidence="15 16">
    <name type="scientific">Monodelphis domestica</name>
    <name type="common">Gray short-tailed opossum</name>
    <dbReference type="NCBI Taxonomy" id="13616"/>
    <lineage>
        <taxon>Eukaryota</taxon>
        <taxon>Metazoa</taxon>
        <taxon>Chordata</taxon>
        <taxon>Craniata</taxon>
        <taxon>Vertebrata</taxon>
        <taxon>Euteleostomi</taxon>
        <taxon>Mammalia</taxon>
        <taxon>Metatheria</taxon>
        <taxon>Didelphimorphia</taxon>
        <taxon>Didelphidae</taxon>
        <taxon>Monodelphis</taxon>
    </lineage>
</organism>
<keyword evidence="4" id="KW-1134">Transmembrane beta strand</keyword>
<comment type="similarity">
    <text evidence="3">Belongs to the gasdermin family.</text>
</comment>
<proteinExistence type="inferred from homology"/>
<evidence type="ECO:0000313" key="16">
    <source>
        <dbReference type="Proteomes" id="UP000002280"/>
    </source>
</evidence>
<dbReference type="Pfam" id="PF17708">
    <property type="entry name" value="Gasdermin_C"/>
    <property type="match status" value="1"/>
</dbReference>
<dbReference type="STRING" id="13616.ENSMODP00000046778"/>
<keyword evidence="16" id="KW-1185">Reference proteome</keyword>
<dbReference type="PANTHER" id="PTHR16399">
    <property type="entry name" value="GASDERMIN"/>
    <property type="match status" value="1"/>
</dbReference>
<dbReference type="AlphaFoldDB" id="A0A5F8GGQ7"/>
<dbReference type="GO" id="GO:0005737">
    <property type="term" value="C:cytoplasm"/>
    <property type="evidence" value="ECO:0007669"/>
    <property type="project" value="UniProtKB-SubCell"/>
</dbReference>
<keyword evidence="5" id="KW-1003">Cell membrane</keyword>
<dbReference type="Ensembl" id="ENSMODT00000085797.1">
    <property type="protein sequence ID" value="ENSMODP00000046778.1"/>
    <property type="gene ID" value="ENSMODG00000012920.3"/>
</dbReference>
<dbReference type="PANTHER" id="PTHR16399:SF18">
    <property type="entry name" value="GASDERMIN-A"/>
    <property type="match status" value="1"/>
</dbReference>
<dbReference type="KEGG" id="mdo:103100274"/>
<evidence type="ECO:0000256" key="10">
    <source>
        <dbReference type="ARBA" id="ARBA00023139"/>
    </source>
</evidence>
<dbReference type="GO" id="GO:0005546">
    <property type="term" value="F:phosphatidylinositol-4,5-bisphosphate binding"/>
    <property type="evidence" value="ECO:0000318"/>
    <property type="project" value="GO_Central"/>
</dbReference>
<gene>
    <name evidence="15" type="primary">LOC103100274</name>
</gene>
<dbReference type="GO" id="GO:0012501">
    <property type="term" value="P:programmed cell death"/>
    <property type="evidence" value="ECO:0007669"/>
    <property type="project" value="UniProtKB-KW"/>
</dbReference>
<keyword evidence="11" id="KW-0449">Lipoprotein</keyword>
<dbReference type="Bgee" id="ENSMODG00000012920">
    <property type="expression patterns" value="Expressed in blood and 17 other cell types or tissues"/>
</dbReference>
<feature type="domain" description="Gasdermin pore forming" evidence="13">
    <location>
        <begin position="5"/>
        <end position="234"/>
    </location>
</feature>
<feature type="compositionally biased region" description="Polar residues" evidence="12">
    <location>
        <begin position="234"/>
        <end position="251"/>
    </location>
</feature>
<dbReference type="OrthoDB" id="9450906at2759"/>
<evidence type="ECO:0000256" key="2">
    <source>
        <dbReference type="ARBA" id="ARBA00004651"/>
    </source>
</evidence>
<evidence type="ECO:0000313" key="15">
    <source>
        <dbReference type="Ensembl" id="ENSMODP00000046778.1"/>
    </source>
</evidence>
<feature type="region of interest" description="Disordered" evidence="12">
    <location>
        <begin position="234"/>
        <end position="255"/>
    </location>
</feature>